<evidence type="ECO:0000313" key="3">
    <source>
        <dbReference type="Proteomes" id="UP000574369"/>
    </source>
</evidence>
<sequence length="200" mass="22215">MSQTPFAPTVPSQPDFDIGARYAPPEAEVDGVLPPGAAGQPMWFSVSPLKLMVMSTVTLQFYIVYWFYMQWAMVKSRERSNIWPAVRGLFAIFFVYSLCKKVRESATPYGIALNAGMAAIGWAALSLLWKANSEWIWWFSLAAPMFLLPVQSAMNTVNQEVAKGSPRNDRFTALNWVGIVLGGLFLLLALVGTFMGDAEF</sequence>
<accession>A0ABR6GRD2</accession>
<feature type="transmembrane region" description="Helical" evidence="1">
    <location>
        <begin position="51"/>
        <end position="69"/>
    </location>
</feature>
<feature type="transmembrane region" description="Helical" evidence="1">
    <location>
        <begin position="81"/>
        <end position="99"/>
    </location>
</feature>
<name>A0ABR6GRD2_9BURK</name>
<feature type="transmembrane region" description="Helical" evidence="1">
    <location>
        <begin position="174"/>
        <end position="195"/>
    </location>
</feature>
<gene>
    <name evidence="2" type="ORF">FHS28_002072</name>
</gene>
<keyword evidence="1" id="KW-1133">Transmembrane helix</keyword>
<keyword evidence="3" id="KW-1185">Reference proteome</keyword>
<comment type="caution">
    <text evidence="2">The sequence shown here is derived from an EMBL/GenBank/DDBJ whole genome shotgun (WGS) entry which is preliminary data.</text>
</comment>
<reference evidence="2 3" key="1">
    <citation type="submission" date="2020-08" db="EMBL/GenBank/DDBJ databases">
        <title>Genomic Encyclopedia of Type Strains, Phase III (KMG-III): the genomes of soil and plant-associated and newly described type strains.</title>
        <authorList>
            <person name="Whitman W."/>
        </authorList>
    </citation>
    <scope>NUCLEOTIDE SEQUENCE [LARGE SCALE GENOMIC DNA]</scope>
    <source>
        <strain evidence="2 3">CECT 7247</strain>
    </source>
</reference>
<keyword evidence="1" id="KW-0472">Membrane</keyword>
<protein>
    <recommendedName>
        <fullName evidence="4">DUF4234 domain-containing protein</fullName>
    </recommendedName>
</protein>
<feature type="transmembrane region" description="Helical" evidence="1">
    <location>
        <begin position="135"/>
        <end position="154"/>
    </location>
</feature>
<feature type="transmembrane region" description="Helical" evidence="1">
    <location>
        <begin position="111"/>
        <end position="129"/>
    </location>
</feature>
<evidence type="ECO:0000313" key="2">
    <source>
        <dbReference type="EMBL" id="MBB3194676.1"/>
    </source>
</evidence>
<keyword evidence="1" id="KW-0812">Transmembrane</keyword>
<organism evidence="2 3">
    <name type="scientific">Roseateles terrae</name>
    <dbReference type="NCBI Taxonomy" id="431060"/>
    <lineage>
        <taxon>Bacteria</taxon>
        <taxon>Pseudomonadati</taxon>
        <taxon>Pseudomonadota</taxon>
        <taxon>Betaproteobacteria</taxon>
        <taxon>Burkholderiales</taxon>
        <taxon>Sphaerotilaceae</taxon>
        <taxon>Roseateles</taxon>
    </lineage>
</organism>
<evidence type="ECO:0008006" key="4">
    <source>
        <dbReference type="Google" id="ProtNLM"/>
    </source>
</evidence>
<dbReference type="RefSeq" id="WP_088452946.1">
    <property type="nucleotide sequence ID" value="NZ_JACHXO010000003.1"/>
</dbReference>
<proteinExistence type="predicted"/>
<evidence type="ECO:0000256" key="1">
    <source>
        <dbReference type="SAM" id="Phobius"/>
    </source>
</evidence>
<dbReference type="Proteomes" id="UP000574369">
    <property type="component" value="Unassembled WGS sequence"/>
</dbReference>
<dbReference type="EMBL" id="JACHXO010000003">
    <property type="protein sequence ID" value="MBB3194676.1"/>
    <property type="molecule type" value="Genomic_DNA"/>
</dbReference>